<protein>
    <recommendedName>
        <fullName evidence="3">Phage-related protein</fullName>
    </recommendedName>
</protein>
<proteinExistence type="predicted"/>
<accession>A0ABY4T3W5</accession>
<evidence type="ECO:0008006" key="3">
    <source>
        <dbReference type="Google" id="ProtNLM"/>
    </source>
</evidence>
<gene>
    <name evidence="1" type="ORF">IM816_05645</name>
</gene>
<evidence type="ECO:0000313" key="1">
    <source>
        <dbReference type="EMBL" id="URL59579.1"/>
    </source>
</evidence>
<organism evidence="1 2">
    <name type="scientific">Luteibacter flocculans</name>
    <dbReference type="NCBI Taxonomy" id="2780091"/>
    <lineage>
        <taxon>Bacteria</taxon>
        <taxon>Pseudomonadati</taxon>
        <taxon>Pseudomonadota</taxon>
        <taxon>Gammaproteobacteria</taxon>
        <taxon>Lysobacterales</taxon>
        <taxon>Rhodanobacteraceae</taxon>
        <taxon>Luteibacter</taxon>
    </lineage>
</organism>
<keyword evidence="2" id="KW-1185">Reference proteome</keyword>
<name>A0ABY4T3W5_9GAMM</name>
<dbReference type="RefSeq" id="WP_250340100.1">
    <property type="nucleotide sequence ID" value="NZ_CP063231.1"/>
</dbReference>
<dbReference type="EMBL" id="CP063231">
    <property type="protein sequence ID" value="URL59579.1"/>
    <property type="molecule type" value="Genomic_DNA"/>
</dbReference>
<sequence>MRELPILFSAPMVRAILEGRKTVTRRVVKPTFQSIEERDDGKPWPWREDLDRAQDYWYPCPYGEVGDRLWVREAWRAPAGLDDRSGKQIAEACIGAGYRSPWCPIQYEADGELNNAKDWREFGSKPGEATPGRYRHARFMPRWASRITLQVTGVRVERLQDISEPQARAEGFGDTVDRAHYWFTHLWDGLAKPGTSWANNPWVWVIEFQRASGGER</sequence>
<dbReference type="Proteomes" id="UP001056681">
    <property type="component" value="Chromosome"/>
</dbReference>
<reference evidence="1" key="1">
    <citation type="submission" date="2020-10" db="EMBL/GenBank/DDBJ databases">
        <title>Whole-genome sequence of Luteibacter sp. EIF3.</title>
        <authorList>
            <person name="Friedrich I."/>
            <person name="Hertel R."/>
            <person name="Daniel R."/>
        </authorList>
    </citation>
    <scope>NUCLEOTIDE SEQUENCE</scope>
    <source>
        <strain evidence="1">EIF3</strain>
    </source>
</reference>
<evidence type="ECO:0000313" key="2">
    <source>
        <dbReference type="Proteomes" id="UP001056681"/>
    </source>
</evidence>